<dbReference type="EMBL" id="RKHQ01000002">
    <property type="protein sequence ID" value="ROR93188.1"/>
    <property type="molecule type" value="Genomic_DNA"/>
</dbReference>
<gene>
    <name evidence="1" type="ORF">EDD28_2596</name>
</gene>
<dbReference type="Proteomes" id="UP000275356">
    <property type="component" value="Unassembled WGS sequence"/>
</dbReference>
<organism evidence="1 2">
    <name type="scientific">Salana multivorans</name>
    <dbReference type="NCBI Taxonomy" id="120377"/>
    <lineage>
        <taxon>Bacteria</taxon>
        <taxon>Bacillati</taxon>
        <taxon>Actinomycetota</taxon>
        <taxon>Actinomycetes</taxon>
        <taxon>Micrococcales</taxon>
        <taxon>Beutenbergiaceae</taxon>
        <taxon>Salana</taxon>
    </lineage>
</organism>
<sequence length="218" mass="23077">MLVLDLPRCRDTRSLRRPGATLVGLALAAGLIGGTGCTDASSAGASAESPTGPRPTFTGPYAAEFEKYYDEATTDFEREVLATSEVTDAAYAEMEERFSSCLADGGIEFSGFEPDGAYETSLAPNGADTMAIVNECAETTGANTIGLLHDLMFADPENLGGPVVMAECLVRTGIVDEGYTGEDYTRDLDGRFRDMRALPAEEWTAFVGCTADSSGYAR</sequence>
<dbReference type="RefSeq" id="WP_123740185.1">
    <property type="nucleotide sequence ID" value="NZ_RKHQ01000002.1"/>
</dbReference>
<accession>A0A3N2D0K9</accession>
<evidence type="ECO:0000313" key="1">
    <source>
        <dbReference type="EMBL" id="ROR93188.1"/>
    </source>
</evidence>
<keyword evidence="2" id="KW-1185">Reference proteome</keyword>
<dbReference type="AlphaFoldDB" id="A0A3N2D0K9"/>
<protein>
    <submittedName>
        <fullName evidence="1">Uncharacterized protein</fullName>
    </submittedName>
</protein>
<name>A0A3N2D0K9_9MICO</name>
<evidence type="ECO:0000313" key="2">
    <source>
        <dbReference type="Proteomes" id="UP000275356"/>
    </source>
</evidence>
<proteinExistence type="predicted"/>
<dbReference type="OrthoDB" id="3230981at2"/>
<reference evidence="1 2" key="1">
    <citation type="submission" date="2018-11" db="EMBL/GenBank/DDBJ databases">
        <title>Sequencing the genomes of 1000 actinobacteria strains.</title>
        <authorList>
            <person name="Klenk H.-P."/>
        </authorList>
    </citation>
    <scope>NUCLEOTIDE SEQUENCE [LARGE SCALE GENOMIC DNA]</scope>
    <source>
        <strain evidence="1 2">DSM 13521</strain>
    </source>
</reference>
<comment type="caution">
    <text evidence="1">The sequence shown here is derived from an EMBL/GenBank/DDBJ whole genome shotgun (WGS) entry which is preliminary data.</text>
</comment>